<dbReference type="Proteomes" id="UP000789375">
    <property type="component" value="Unassembled WGS sequence"/>
</dbReference>
<comment type="caution">
    <text evidence="1">The sequence shown here is derived from an EMBL/GenBank/DDBJ whole genome shotgun (WGS) entry which is preliminary data.</text>
</comment>
<evidence type="ECO:0000313" key="2">
    <source>
        <dbReference type="Proteomes" id="UP000789375"/>
    </source>
</evidence>
<name>A0A9N9DCN7_FUNMO</name>
<accession>A0A9N9DCN7</accession>
<organism evidence="1 2">
    <name type="scientific">Funneliformis mosseae</name>
    <name type="common">Endomycorrhizal fungus</name>
    <name type="synonym">Glomus mosseae</name>
    <dbReference type="NCBI Taxonomy" id="27381"/>
    <lineage>
        <taxon>Eukaryota</taxon>
        <taxon>Fungi</taxon>
        <taxon>Fungi incertae sedis</taxon>
        <taxon>Mucoromycota</taxon>
        <taxon>Glomeromycotina</taxon>
        <taxon>Glomeromycetes</taxon>
        <taxon>Glomerales</taxon>
        <taxon>Glomeraceae</taxon>
        <taxon>Funneliformis</taxon>
    </lineage>
</organism>
<keyword evidence="2" id="KW-1185">Reference proteome</keyword>
<proteinExistence type="predicted"/>
<protein>
    <submittedName>
        <fullName evidence="1">10129_t:CDS:1</fullName>
    </submittedName>
</protein>
<evidence type="ECO:0000313" key="1">
    <source>
        <dbReference type="EMBL" id="CAG8636459.1"/>
    </source>
</evidence>
<sequence length="119" mass="13605">MIIRLPIISIEGLFFHYSGSIALPIYERQIFNTVYSGMFHEKSYIIHGPYQSGKFSFVIALKESLIKNNIVPAHFDMIDLKGTGFDMVESQELQMTASDLFKLSLPIKLPMFVWALLKS</sequence>
<reference evidence="1" key="1">
    <citation type="submission" date="2021-06" db="EMBL/GenBank/DDBJ databases">
        <authorList>
            <person name="Kallberg Y."/>
            <person name="Tangrot J."/>
            <person name="Rosling A."/>
        </authorList>
    </citation>
    <scope>NUCLEOTIDE SEQUENCE</scope>
    <source>
        <strain evidence="1">87-6 pot B 2015</strain>
    </source>
</reference>
<dbReference type="AlphaFoldDB" id="A0A9N9DCN7"/>
<dbReference type="EMBL" id="CAJVPP010003754">
    <property type="protein sequence ID" value="CAG8636459.1"/>
    <property type="molecule type" value="Genomic_DNA"/>
</dbReference>
<gene>
    <name evidence="1" type="ORF">FMOSSE_LOCUS10763</name>
</gene>